<dbReference type="SMART" id="SM01035">
    <property type="entry name" value="BOP1NT"/>
    <property type="match status" value="1"/>
</dbReference>
<dbReference type="OrthoDB" id="5571054at2759"/>
<evidence type="ECO:0000256" key="4">
    <source>
        <dbReference type="ARBA" id="ARBA00022574"/>
    </source>
</evidence>
<evidence type="ECO:0000256" key="1">
    <source>
        <dbReference type="ARBA" id="ARBA00004604"/>
    </source>
</evidence>
<keyword evidence="3" id="KW-0698">rRNA processing</keyword>
<dbReference type="Pfam" id="PF00400">
    <property type="entry name" value="WD40"/>
    <property type="match status" value="1"/>
</dbReference>
<dbReference type="InterPro" id="IPR028598">
    <property type="entry name" value="BOP1/Erb1"/>
</dbReference>
<dbReference type="GO" id="GO:0030687">
    <property type="term" value="C:preribosome, large subunit precursor"/>
    <property type="evidence" value="ECO:0007669"/>
    <property type="project" value="TreeGrafter"/>
</dbReference>
<reference evidence="9" key="1">
    <citation type="journal article" date="2021" name="Evol. Appl.">
        <title>The genome of the Pyrenean desman and the effects of bottlenecks and inbreeding on the genomic landscape of an endangered species.</title>
        <authorList>
            <person name="Escoda L."/>
            <person name="Castresana J."/>
        </authorList>
    </citation>
    <scope>NUCLEOTIDE SEQUENCE</scope>
    <source>
        <strain evidence="9">IBE-C5619</strain>
    </source>
</reference>
<evidence type="ECO:0000256" key="3">
    <source>
        <dbReference type="ARBA" id="ARBA00022552"/>
    </source>
</evidence>
<evidence type="ECO:0000313" key="10">
    <source>
        <dbReference type="Proteomes" id="UP000700334"/>
    </source>
</evidence>
<evidence type="ECO:0000256" key="2">
    <source>
        <dbReference type="ARBA" id="ARBA00022517"/>
    </source>
</evidence>
<evidence type="ECO:0000256" key="6">
    <source>
        <dbReference type="ARBA" id="ARBA00023242"/>
    </source>
</evidence>
<evidence type="ECO:0000256" key="5">
    <source>
        <dbReference type="ARBA" id="ARBA00022737"/>
    </source>
</evidence>
<evidence type="ECO:0000256" key="7">
    <source>
        <dbReference type="PROSITE-ProRule" id="PRU00221"/>
    </source>
</evidence>
<sequence length="347" mass="39580">MTGHDVRLTDEQVALVHRLQRGQFGDVNFDPYEPAVDFFSGEPMIHPVTNRPADKRSFIPSLVEKEKVSRMVHAIKMGWIQPRRPRDAAPRFYDLWAQEDPSAVLGRHKMHVPAPKLALPGHDESYNPPPEYLPSEEERLAWEQQEPAERKRNFLPRRFASLRAVPAYGRFVHERFERCLDLYLCPRQRKMRVNVDPEDLIPKLPRPRDLQPFPTCQALVYRGHRDLVRCISVSPGGQWLASGSDDGCVRLWEVATARCMRTLPVGGVVRSVAWNPHPDICLVAVAVEDSVLLLNPVLGDRLLAGSTDQLLSAFTPPEEPVQQPARWLEASEEERQGGLRLRICHDQ</sequence>
<keyword evidence="4 7" id="KW-0853">WD repeat</keyword>
<evidence type="ECO:0000313" key="9">
    <source>
        <dbReference type="EMBL" id="KAG8525172.1"/>
    </source>
</evidence>
<feature type="repeat" description="WD" evidence="7">
    <location>
        <begin position="221"/>
        <end position="262"/>
    </location>
</feature>
<keyword evidence="10" id="KW-1185">Reference proteome</keyword>
<gene>
    <name evidence="9" type="ORF">J0S82_020906</name>
</gene>
<dbReference type="AlphaFoldDB" id="A0A8J6DX53"/>
<keyword evidence="5" id="KW-0677">Repeat</keyword>
<comment type="subcellular location">
    <subcellularLocation>
        <location evidence="1">Nucleus</location>
        <location evidence="1">Nucleolus</location>
    </subcellularLocation>
</comment>
<dbReference type="PROSITE" id="PS50294">
    <property type="entry name" value="WD_REPEATS_REGION"/>
    <property type="match status" value="1"/>
</dbReference>
<proteinExistence type="predicted"/>
<dbReference type="InterPro" id="IPR012953">
    <property type="entry name" value="BOP1_N_dom"/>
</dbReference>
<dbReference type="PANTHER" id="PTHR17605:SF0">
    <property type="entry name" value="RIBOSOME BIOGENESIS PROTEIN BOP1"/>
    <property type="match status" value="1"/>
</dbReference>
<dbReference type="GO" id="GO:0070545">
    <property type="term" value="C:PeBoW complex"/>
    <property type="evidence" value="ECO:0007669"/>
    <property type="project" value="TreeGrafter"/>
</dbReference>
<dbReference type="PROSITE" id="PS50082">
    <property type="entry name" value="WD_REPEATS_2"/>
    <property type="match status" value="1"/>
</dbReference>
<dbReference type="Gene3D" id="2.130.10.10">
    <property type="entry name" value="YVTN repeat-like/Quinoprotein amine dehydrogenase"/>
    <property type="match status" value="1"/>
</dbReference>
<dbReference type="InterPro" id="IPR015943">
    <property type="entry name" value="WD40/YVTN_repeat-like_dom_sf"/>
</dbReference>
<feature type="domain" description="BOP1 N-terminal" evidence="8">
    <location>
        <begin position="1"/>
        <end position="214"/>
    </location>
</feature>
<dbReference type="SMART" id="SM00320">
    <property type="entry name" value="WD40"/>
    <property type="match status" value="2"/>
</dbReference>
<dbReference type="EMBL" id="JAGFMF010006898">
    <property type="protein sequence ID" value="KAG8525172.1"/>
    <property type="molecule type" value="Genomic_DNA"/>
</dbReference>
<dbReference type="Proteomes" id="UP000700334">
    <property type="component" value="Unassembled WGS sequence"/>
</dbReference>
<dbReference type="PROSITE" id="PS00678">
    <property type="entry name" value="WD_REPEATS_1"/>
    <property type="match status" value="1"/>
</dbReference>
<dbReference type="InterPro" id="IPR036322">
    <property type="entry name" value="WD40_repeat_dom_sf"/>
</dbReference>
<keyword evidence="2" id="KW-0690">Ribosome biogenesis</keyword>
<accession>A0A8J6DX53</accession>
<dbReference type="InterPro" id="IPR001680">
    <property type="entry name" value="WD40_rpt"/>
</dbReference>
<dbReference type="PANTHER" id="PTHR17605">
    <property type="entry name" value="RIBOSOME BIOGENESIS PROTEIN BOP1 BLOCK OF PROLIFERATION 1 PROTEIN"/>
    <property type="match status" value="1"/>
</dbReference>
<keyword evidence="6" id="KW-0539">Nucleus</keyword>
<protein>
    <submittedName>
        <fullName evidence="9">Ribosome biogenesis protein BOP1</fullName>
    </submittedName>
</protein>
<comment type="caution">
    <text evidence="9">The sequence shown here is derived from an EMBL/GenBank/DDBJ whole genome shotgun (WGS) entry which is preliminary data.</text>
</comment>
<dbReference type="GO" id="GO:0000463">
    <property type="term" value="P:maturation of LSU-rRNA from tricistronic rRNA transcript (SSU-rRNA, 5.8S rRNA, LSU-rRNA)"/>
    <property type="evidence" value="ECO:0007669"/>
    <property type="project" value="TreeGrafter"/>
</dbReference>
<dbReference type="GO" id="GO:0043021">
    <property type="term" value="F:ribonucleoprotein complex binding"/>
    <property type="evidence" value="ECO:0007669"/>
    <property type="project" value="TreeGrafter"/>
</dbReference>
<name>A0A8J6DX53_GALPY</name>
<feature type="non-terminal residue" evidence="9">
    <location>
        <position position="347"/>
    </location>
</feature>
<dbReference type="InterPro" id="IPR019775">
    <property type="entry name" value="WD40_repeat_CS"/>
</dbReference>
<dbReference type="SUPFAM" id="SSF50978">
    <property type="entry name" value="WD40 repeat-like"/>
    <property type="match status" value="1"/>
</dbReference>
<evidence type="ECO:0000259" key="8">
    <source>
        <dbReference type="SMART" id="SM01035"/>
    </source>
</evidence>
<organism evidence="9 10">
    <name type="scientific">Galemys pyrenaicus</name>
    <name type="common">Iberian desman</name>
    <name type="synonym">Pyrenean desman</name>
    <dbReference type="NCBI Taxonomy" id="202257"/>
    <lineage>
        <taxon>Eukaryota</taxon>
        <taxon>Metazoa</taxon>
        <taxon>Chordata</taxon>
        <taxon>Craniata</taxon>
        <taxon>Vertebrata</taxon>
        <taxon>Euteleostomi</taxon>
        <taxon>Mammalia</taxon>
        <taxon>Eutheria</taxon>
        <taxon>Laurasiatheria</taxon>
        <taxon>Eulipotyphla</taxon>
        <taxon>Talpidae</taxon>
        <taxon>Galemys</taxon>
    </lineage>
</organism>
<dbReference type="Pfam" id="PF08145">
    <property type="entry name" value="BOP1NT"/>
    <property type="match status" value="1"/>
</dbReference>